<keyword evidence="2" id="KW-1185">Reference proteome</keyword>
<sequence>MLPLTSPFAYLLPVVRTLSSCTARTTYPFVIYTQLVNFSDQTRSCTAMMCHSGIDSVHLSSVPVHLSRCKCSCSGLRWPKAQIVLVRPVMSG</sequence>
<dbReference type="Proteomes" id="UP001194468">
    <property type="component" value="Unassembled WGS sequence"/>
</dbReference>
<protein>
    <submittedName>
        <fullName evidence="1">Uncharacterized protein</fullName>
    </submittedName>
</protein>
<accession>A0AAD4GFD6</accession>
<reference evidence="1" key="2">
    <citation type="journal article" date="2020" name="Nat. Commun.">
        <title>Large-scale genome sequencing of mycorrhizal fungi provides insights into the early evolution of symbiotic traits.</title>
        <authorList>
            <person name="Miyauchi S."/>
            <person name="Kiss E."/>
            <person name="Kuo A."/>
            <person name="Drula E."/>
            <person name="Kohler A."/>
            <person name="Sanchez-Garcia M."/>
            <person name="Morin E."/>
            <person name="Andreopoulos B."/>
            <person name="Barry K.W."/>
            <person name="Bonito G."/>
            <person name="Buee M."/>
            <person name="Carver A."/>
            <person name="Chen C."/>
            <person name="Cichocki N."/>
            <person name="Clum A."/>
            <person name="Culley D."/>
            <person name="Crous P.W."/>
            <person name="Fauchery L."/>
            <person name="Girlanda M."/>
            <person name="Hayes R.D."/>
            <person name="Keri Z."/>
            <person name="LaButti K."/>
            <person name="Lipzen A."/>
            <person name="Lombard V."/>
            <person name="Magnuson J."/>
            <person name="Maillard F."/>
            <person name="Murat C."/>
            <person name="Nolan M."/>
            <person name="Ohm R.A."/>
            <person name="Pangilinan J."/>
            <person name="Pereira M.F."/>
            <person name="Perotto S."/>
            <person name="Peter M."/>
            <person name="Pfister S."/>
            <person name="Riley R."/>
            <person name="Sitrit Y."/>
            <person name="Stielow J.B."/>
            <person name="Szollosi G."/>
            <person name="Zifcakova L."/>
            <person name="Stursova M."/>
            <person name="Spatafora J.W."/>
            <person name="Tedersoo L."/>
            <person name="Vaario L.M."/>
            <person name="Yamada A."/>
            <person name="Yan M."/>
            <person name="Wang P."/>
            <person name="Xu J."/>
            <person name="Bruns T."/>
            <person name="Baldrian P."/>
            <person name="Vilgalys R."/>
            <person name="Dunand C."/>
            <person name="Henrissat B."/>
            <person name="Grigoriev I.V."/>
            <person name="Hibbett D."/>
            <person name="Nagy L.G."/>
            <person name="Martin F.M."/>
        </authorList>
    </citation>
    <scope>NUCLEOTIDE SEQUENCE</scope>
    <source>
        <strain evidence="1">BED1</strain>
    </source>
</reference>
<dbReference type="AlphaFoldDB" id="A0AAD4GFD6"/>
<name>A0AAD4GFD6_BOLED</name>
<gene>
    <name evidence="1" type="ORF">L210DRAFT_2066491</name>
</gene>
<evidence type="ECO:0000313" key="1">
    <source>
        <dbReference type="EMBL" id="KAF8441316.1"/>
    </source>
</evidence>
<comment type="caution">
    <text evidence="1">The sequence shown here is derived from an EMBL/GenBank/DDBJ whole genome shotgun (WGS) entry which is preliminary data.</text>
</comment>
<organism evidence="1 2">
    <name type="scientific">Boletus edulis BED1</name>
    <dbReference type="NCBI Taxonomy" id="1328754"/>
    <lineage>
        <taxon>Eukaryota</taxon>
        <taxon>Fungi</taxon>
        <taxon>Dikarya</taxon>
        <taxon>Basidiomycota</taxon>
        <taxon>Agaricomycotina</taxon>
        <taxon>Agaricomycetes</taxon>
        <taxon>Agaricomycetidae</taxon>
        <taxon>Boletales</taxon>
        <taxon>Boletineae</taxon>
        <taxon>Boletaceae</taxon>
        <taxon>Boletoideae</taxon>
        <taxon>Boletus</taxon>
    </lineage>
</organism>
<reference evidence="1" key="1">
    <citation type="submission" date="2019-10" db="EMBL/GenBank/DDBJ databases">
        <authorList>
            <consortium name="DOE Joint Genome Institute"/>
            <person name="Kuo A."/>
            <person name="Miyauchi S."/>
            <person name="Kiss E."/>
            <person name="Drula E."/>
            <person name="Kohler A."/>
            <person name="Sanchez-Garcia M."/>
            <person name="Andreopoulos B."/>
            <person name="Barry K.W."/>
            <person name="Bonito G."/>
            <person name="Buee M."/>
            <person name="Carver A."/>
            <person name="Chen C."/>
            <person name="Cichocki N."/>
            <person name="Clum A."/>
            <person name="Culley D."/>
            <person name="Crous P.W."/>
            <person name="Fauchery L."/>
            <person name="Girlanda M."/>
            <person name="Hayes R."/>
            <person name="Keri Z."/>
            <person name="LaButti K."/>
            <person name="Lipzen A."/>
            <person name="Lombard V."/>
            <person name="Magnuson J."/>
            <person name="Maillard F."/>
            <person name="Morin E."/>
            <person name="Murat C."/>
            <person name="Nolan M."/>
            <person name="Ohm R."/>
            <person name="Pangilinan J."/>
            <person name="Pereira M."/>
            <person name="Perotto S."/>
            <person name="Peter M."/>
            <person name="Riley R."/>
            <person name="Sitrit Y."/>
            <person name="Stielow B."/>
            <person name="Szollosi G."/>
            <person name="Zifcakova L."/>
            <person name="Stursova M."/>
            <person name="Spatafora J.W."/>
            <person name="Tedersoo L."/>
            <person name="Vaario L.-M."/>
            <person name="Yamada A."/>
            <person name="Yan M."/>
            <person name="Wang P."/>
            <person name="Xu J."/>
            <person name="Bruns T."/>
            <person name="Baldrian P."/>
            <person name="Vilgalys R."/>
            <person name="Henrissat B."/>
            <person name="Grigoriev I.V."/>
            <person name="Hibbett D."/>
            <person name="Nagy L.G."/>
            <person name="Martin F.M."/>
        </authorList>
    </citation>
    <scope>NUCLEOTIDE SEQUENCE</scope>
    <source>
        <strain evidence="1">BED1</strain>
    </source>
</reference>
<proteinExistence type="predicted"/>
<evidence type="ECO:0000313" key="2">
    <source>
        <dbReference type="Proteomes" id="UP001194468"/>
    </source>
</evidence>
<dbReference type="EMBL" id="WHUW01000010">
    <property type="protein sequence ID" value="KAF8441316.1"/>
    <property type="molecule type" value="Genomic_DNA"/>
</dbReference>